<reference evidence="2" key="1">
    <citation type="submission" date="2021-05" db="EMBL/GenBank/DDBJ databases">
        <title>Comparative genomics of three Colletotrichum scovillei strains and genetic complementation revealed genes involved fungal growth and virulence on chili pepper.</title>
        <authorList>
            <person name="Hsieh D.-K."/>
            <person name="Chuang S.-C."/>
            <person name="Chen C.-Y."/>
            <person name="Chao Y.-T."/>
            <person name="Lu M.-Y.J."/>
            <person name="Lee M.-H."/>
            <person name="Shih M.-C."/>
        </authorList>
    </citation>
    <scope>NUCLEOTIDE SEQUENCE</scope>
    <source>
        <strain evidence="2">Coll-153</strain>
    </source>
</reference>
<sequence>MTGGKVDSAPEGFPCLGKGETQRRAFSPSRLFSSDFHDYTSIPRSIPHGYRSYSLTYRRRRCRIPPGLPSSPAQVGSSHSCLLMK</sequence>
<feature type="region of interest" description="Disordered" evidence="1">
    <location>
        <begin position="1"/>
        <end position="21"/>
    </location>
</feature>
<dbReference type="AlphaFoldDB" id="A0A9P7R9C3"/>
<name>A0A9P7R9C3_9PEZI</name>
<evidence type="ECO:0000256" key="1">
    <source>
        <dbReference type="SAM" id="MobiDB-lite"/>
    </source>
</evidence>
<organism evidence="2 3">
    <name type="scientific">Colletotrichum scovillei</name>
    <dbReference type="NCBI Taxonomy" id="1209932"/>
    <lineage>
        <taxon>Eukaryota</taxon>
        <taxon>Fungi</taxon>
        <taxon>Dikarya</taxon>
        <taxon>Ascomycota</taxon>
        <taxon>Pezizomycotina</taxon>
        <taxon>Sordariomycetes</taxon>
        <taxon>Hypocreomycetidae</taxon>
        <taxon>Glomerellales</taxon>
        <taxon>Glomerellaceae</taxon>
        <taxon>Colletotrichum</taxon>
        <taxon>Colletotrichum acutatum species complex</taxon>
    </lineage>
</organism>
<feature type="compositionally biased region" description="Polar residues" evidence="1">
    <location>
        <begin position="71"/>
        <end position="85"/>
    </location>
</feature>
<accession>A0A9P7R9C3</accession>
<comment type="caution">
    <text evidence="2">The sequence shown here is derived from an EMBL/GenBank/DDBJ whole genome shotgun (WGS) entry which is preliminary data.</text>
</comment>
<proteinExistence type="predicted"/>
<dbReference type="EMBL" id="JAESDN010000003">
    <property type="protein sequence ID" value="KAG7053295.1"/>
    <property type="molecule type" value="Genomic_DNA"/>
</dbReference>
<evidence type="ECO:0000313" key="2">
    <source>
        <dbReference type="EMBL" id="KAG7053295.1"/>
    </source>
</evidence>
<feature type="region of interest" description="Disordered" evidence="1">
    <location>
        <begin position="66"/>
        <end position="85"/>
    </location>
</feature>
<keyword evidence="3" id="KW-1185">Reference proteome</keyword>
<protein>
    <submittedName>
        <fullName evidence="2">Uncharacterized protein</fullName>
    </submittedName>
</protein>
<dbReference type="Proteomes" id="UP000699042">
    <property type="component" value="Unassembled WGS sequence"/>
</dbReference>
<gene>
    <name evidence="2" type="ORF">JMJ77_000385</name>
</gene>
<evidence type="ECO:0000313" key="3">
    <source>
        <dbReference type="Proteomes" id="UP000699042"/>
    </source>
</evidence>
<feature type="non-terminal residue" evidence="2">
    <location>
        <position position="1"/>
    </location>
</feature>